<dbReference type="EMBL" id="NBWC01000007">
    <property type="protein sequence ID" value="ORL66420.1"/>
    <property type="molecule type" value="Genomic_DNA"/>
</dbReference>
<proteinExistence type="predicted"/>
<dbReference type="AlphaFoldDB" id="A0A1X1A3N6"/>
<dbReference type="InterPro" id="IPR013230">
    <property type="entry name" value="Peptidase_M15A_C"/>
</dbReference>
<dbReference type="SUPFAM" id="SSF55166">
    <property type="entry name" value="Hedgehog/DD-peptidase"/>
    <property type="match status" value="1"/>
</dbReference>
<sequence length="143" mass="15686">MFITPHFTLAEMTVSQVAAREGLSNEPGPQALANLDLLCQALEGVRELCHAPILISSGFRSPAVNQRVGGARNSAHLSGLAADFNVVEIEPREVVQRILDSDLMFDQLILEYDSWVHLAVAVQTPRREVLTVRRGSGYLQGLH</sequence>
<feature type="domain" description="Peptidase M15A C-terminal" evidence="1">
    <location>
        <begin position="5"/>
        <end position="118"/>
    </location>
</feature>
<dbReference type="InterPro" id="IPR009045">
    <property type="entry name" value="Zn_M74/Hedgehog-like"/>
</dbReference>
<protein>
    <submittedName>
        <fullName evidence="2">Peptidase M15</fullName>
    </submittedName>
</protein>
<gene>
    <name evidence="2" type="ORF">B7H17_06705</name>
</gene>
<dbReference type="RefSeq" id="WP_084855132.1">
    <property type="nucleotide sequence ID" value="NZ_JAOTEI010000080.1"/>
</dbReference>
<name>A0A1X1A3N6_PSEPU</name>
<dbReference type="OrthoDB" id="5242612at2"/>
<dbReference type="Pfam" id="PF08291">
    <property type="entry name" value="Peptidase_M15_3"/>
    <property type="match status" value="1"/>
</dbReference>
<organism evidence="2 3">
    <name type="scientific">Pseudomonas putida</name>
    <name type="common">Arthrobacter siderocapsulatus</name>
    <dbReference type="NCBI Taxonomy" id="303"/>
    <lineage>
        <taxon>Bacteria</taxon>
        <taxon>Pseudomonadati</taxon>
        <taxon>Pseudomonadota</taxon>
        <taxon>Gammaproteobacteria</taxon>
        <taxon>Pseudomonadales</taxon>
        <taxon>Pseudomonadaceae</taxon>
        <taxon>Pseudomonas</taxon>
    </lineage>
</organism>
<evidence type="ECO:0000259" key="1">
    <source>
        <dbReference type="Pfam" id="PF08291"/>
    </source>
</evidence>
<dbReference type="Gene3D" id="3.30.1380.10">
    <property type="match status" value="1"/>
</dbReference>
<accession>A0A1X1A3N6</accession>
<evidence type="ECO:0000313" key="3">
    <source>
        <dbReference type="Proteomes" id="UP000193675"/>
    </source>
</evidence>
<comment type="caution">
    <text evidence="2">The sequence shown here is derived from an EMBL/GenBank/DDBJ whole genome shotgun (WGS) entry which is preliminary data.</text>
</comment>
<evidence type="ECO:0000313" key="2">
    <source>
        <dbReference type="EMBL" id="ORL66420.1"/>
    </source>
</evidence>
<reference evidence="2 3" key="1">
    <citation type="submission" date="2017-04" db="EMBL/GenBank/DDBJ databases">
        <title>Presence of VIM-2 positive Pseudomonas species in chickens and their surrounding environment.</title>
        <authorList>
            <person name="Zhang R."/>
        </authorList>
    </citation>
    <scope>NUCLEOTIDE SEQUENCE [LARGE SCALE GENOMIC DNA]</scope>
    <source>
        <strain evidence="2 3">DZ-C18</strain>
    </source>
</reference>
<dbReference type="Proteomes" id="UP000193675">
    <property type="component" value="Unassembled WGS sequence"/>
</dbReference>